<organism evidence="2">
    <name type="scientific">Fusobacterium nucleatum</name>
    <dbReference type="NCBI Taxonomy" id="851"/>
    <lineage>
        <taxon>Bacteria</taxon>
        <taxon>Fusobacteriati</taxon>
        <taxon>Fusobacteriota</taxon>
        <taxon>Fusobacteriia</taxon>
        <taxon>Fusobacteriales</taxon>
        <taxon>Fusobacteriaceae</taxon>
        <taxon>Fusobacterium</taxon>
    </lineage>
</organism>
<gene>
    <name evidence="2" type="ORF">DNF10_05925</name>
    <name evidence="3" type="ORF">EII28_06590</name>
</gene>
<evidence type="ECO:0000313" key="3">
    <source>
        <dbReference type="EMBL" id="RRD37199.1"/>
    </source>
</evidence>
<dbReference type="InterPro" id="IPR027417">
    <property type="entry name" value="P-loop_NTPase"/>
</dbReference>
<dbReference type="InterPro" id="IPR018631">
    <property type="entry name" value="AAA-ATPase-like_dom"/>
</dbReference>
<comment type="caution">
    <text evidence="2">The sequence shown here is derived from an EMBL/GenBank/DDBJ whole genome shotgun (WGS) entry which is preliminary data.</text>
</comment>
<accession>A0A323UA05</accession>
<reference evidence="2" key="1">
    <citation type="submission" date="2018-06" db="EMBL/GenBank/DDBJ databases">
        <title>Sequence of the Fusobacterium nucleatum str. 12230 genome.</title>
        <authorList>
            <person name="Navarre W."/>
        </authorList>
    </citation>
    <scope>NUCLEOTIDE SEQUENCE [LARGE SCALE GENOMIC DNA]</scope>
    <source>
        <strain evidence="2">12230</strain>
    </source>
</reference>
<dbReference type="Pfam" id="PF09820">
    <property type="entry name" value="AAA-ATPase_like"/>
    <property type="match status" value="1"/>
</dbReference>
<reference evidence="3" key="2">
    <citation type="submission" date="2018-11" db="EMBL/GenBank/DDBJ databases">
        <title>Genomes From Bacteria Associated with the Canine Oral Cavity: a Test Case for Automated Genome-Based Taxonomic Assignment.</title>
        <authorList>
            <person name="Coil D.A."/>
            <person name="Jospin G."/>
            <person name="Darling A.E."/>
            <person name="Wallis C."/>
            <person name="Davis I.J."/>
            <person name="Harris S."/>
            <person name="Eisen J.A."/>
            <person name="Holcombe L.J."/>
            <person name="O'Flynn C."/>
        </authorList>
    </citation>
    <scope>NUCLEOTIDE SEQUENCE [LARGE SCALE GENOMIC DNA]</scope>
    <source>
        <strain evidence="3">OH5060</strain>
    </source>
</reference>
<name>A0A323UA05_FUSNU</name>
<dbReference type="EMBL" id="QKOC01000006">
    <property type="protein sequence ID" value="PZA04608.1"/>
    <property type="molecule type" value="Genomic_DNA"/>
</dbReference>
<dbReference type="Pfam" id="PF08011">
    <property type="entry name" value="PDDEXK_9"/>
    <property type="match status" value="1"/>
</dbReference>
<dbReference type="EMBL" id="RQZD01000012">
    <property type="protein sequence ID" value="RRD37199.1"/>
    <property type="molecule type" value="Genomic_DNA"/>
</dbReference>
<feature type="domain" description="AAA-ATPase-like" evidence="1">
    <location>
        <begin position="6"/>
        <end position="227"/>
    </location>
</feature>
<sequence length="544" mass="63641">MKRIGIGVSDFKHLIEEDFYYFDKTKFIDEIIKDGAQVKLFTRPRRFGKTLNMSMLKYFFDIKKADENRKLFRDLYIEKTDSFKEQGQYPVVFLSLKDLKATTWEEMERKIIITLSDFLSEYEYLLNELSGINFENLKNIIYKEAGIDDLTTTLKFLTKILYEKYNKKIVVLVDEYDSPLVSAYINGYYEKAKNFFKTFYSLVLKDNNYLQMGILTGIIRVIKAGIFSDLNNLRTYTILSDDYTDSYGLTEEEVEKSLKDYGIEAEISKVKDWYDGYKFGDSEVYNPWSILNFLQDKKLRAYWVDTSGNDLINNVLKMRNKNIITALERLFNGEGLRQNISGTSDLSKILSDDEIWELLLFSGYLTVEEKINQDNYILRLPNKEVKSLFRKTFIETYIARGSKLSFLMESLIENKIEDYEENLQEVLLASVSYNDTKKGNEAFYHGLIMGMGLYLEGEYITKSNIESGLGRYDFLIEPKNKSKRAFIMEFKSTDSVQKLEEVSKEALKQIEDKKYDISLKQNGIKEITYIGIAFCGKQIKISYK</sequence>
<protein>
    <recommendedName>
        <fullName evidence="1">AAA-ATPase-like domain-containing protein</fullName>
    </recommendedName>
</protein>
<evidence type="ECO:0000313" key="2">
    <source>
        <dbReference type="EMBL" id="PZA04608.1"/>
    </source>
</evidence>
<dbReference type="PANTHER" id="PTHR34825:SF1">
    <property type="entry name" value="AAA-ATPASE-LIKE DOMAIN-CONTAINING PROTEIN"/>
    <property type="match status" value="1"/>
</dbReference>
<dbReference type="PANTHER" id="PTHR34825">
    <property type="entry name" value="CONSERVED PROTEIN, WITH A WEAK D-GALACTARATE DEHYDRATASE/ALTRONATE HYDROLASE DOMAIN"/>
    <property type="match status" value="1"/>
</dbReference>
<proteinExistence type="predicted"/>
<dbReference type="AlphaFoldDB" id="A0A323UA05"/>
<evidence type="ECO:0000259" key="1">
    <source>
        <dbReference type="Pfam" id="PF09820"/>
    </source>
</evidence>
<dbReference type="SUPFAM" id="SSF52540">
    <property type="entry name" value="P-loop containing nucleoside triphosphate hydrolases"/>
    <property type="match status" value="1"/>
</dbReference>
<dbReference type="InterPro" id="IPR012547">
    <property type="entry name" value="PDDEXK_9"/>
</dbReference>